<keyword evidence="5 8" id="KW-0227">DNA damage</keyword>
<gene>
    <name evidence="10" type="ORF">AO440_002486</name>
</gene>
<reference evidence="10 11" key="1">
    <citation type="submission" date="2015-10" db="EMBL/GenBank/DDBJ databases">
        <title>Draft genomes sequences of Candida glabrata isolates 1A, 1B, 2A, 2B, 3A and 3B.</title>
        <authorList>
            <person name="Haavelsrud O.E."/>
            <person name="Gaustad P."/>
        </authorList>
    </citation>
    <scope>NUCLEOTIDE SEQUENCE [LARGE SCALE GENOMIC DNA]</scope>
    <source>
        <strain evidence="10">910700640</strain>
    </source>
</reference>
<evidence type="ECO:0000256" key="4">
    <source>
        <dbReference type="ARBA" id="ARBA00022737"/>
    </source>
</evidence>
<evidence type="ECO:0000256" key="7">
    <source>
        <dbReference type="PROSITE-ProRule" id="PRU00221"/>
    </source>
</evidence>
<keyword evidence="6 8" id="KW-0238">DNA-binding</keyword>
<dbReference type="GO" id="GO:0034399">
    <property type="term" value="C:nuclear periphery"/>
    <property type="evidence" value="ECO:0007669"/>
    <property type="project" value="EnsemblFungi"/>
</dbReference>
<evidence type="ECO:0000256" key="2">
    <source>
        <dbReference type="ARBA" id="ARBA00021132"/>
    </source>
</evidence>
<evidence type="ECO:0000313" key="11">
    <source>
        <dbReference type="Proteomes" id="UP000054886"/>
    </source>
</evidence>
<dbReference type="PROSITE" id="PS00678">
    <property type="entry name" value="WD_REPEATS_1"/>
    <property type="match status" value="1"/>
</dbReference>
<evidence type="ECO:0000256" key="9">
    <source>
        <dbReference type="SAM" id="MobiDB-lite"/>
    </source>
</evidence>
<keyword evidence="4" id="KW-0677">Repeat</keyword>
<dbReference type="GO" id="GO:0003677">
    <property type="term" value="F:DNA binding"/>
    <property type="evidence" value="ECO:0007669"/>
    <property type="project" value="UniProtKB-UniRule"/>
</dbReference>
<evidence type="ECO:0000256" key="3">
    <source>
        <dbReference type="ARBA" id="ARBA00022574"/>
    </source>
</evidence>
<protein>
    <recommendedName>
        <fullName evidence="2 8">DNA damage-binding protein CMR1</fullName>
    </recommendedName>
</protein>
<evidence type="ECO:0000256" key="6">
    <source>
        <dbReference type="ARBA" id="ARBA00023125"/>
    </source>
</evidence>
<dbReference type="Proteomes" id="UP000054886">
    <property type="component" value="Unassembled WGS sequence"/>
</dbReference>
<evidence type="ECO:0000256" key="8">
    <source>
        <dbReference type="RuleBase" id="RU365004"/>
    </source>
</evidence>
<keyword evidence="3 7" id="KW-0853">WD repeat</keyword>
<organism evidence="10 11">
    <name type="scientific">Candida glabrata</name>
    <name type="common">Yeast</name>
    <name type="synonym">Torulopsis glabrata</name>
    <dbReference type="NCBI Taxonomy" id="5478"/>
    <lineage>
        <taxon>Eukaryota</taxon>
        <taxon>Fungi</taxon>
        <taxon>Dikarya</taxon>
        <taxon>Ascomycota</taxon>
        <taxon>Saccharomycotina</taxon>
        <taxon>Saccharomycetes</taxon>
        <taxon>Saccharomycetales</taxon>
        <taxon>Saccharomycetaceae</taxon>
        <taxon>Nakaseomyces</taxon>
    </lineage>
</organism>
<name>A0A0W0CPT2_CANGB</name>
<dbReference type="GO" id="GO:2000001">
    <property type="term" value="P:regulation of DNA damage checkpoint"/>
    <property type="evidence" value="ECO:0007669"/>
    <property type="project" value="EnsemblFungi"/>
</dbReference>
<dbReference type="InterPro" id="IPR015943">
    <property type="entry name" value="WD40/YVTN_repeat-like_dom_sf"/>
</dbReference>
<dbReference type="VEuPathDB" id="FungiDB:GWK60_L03267"/>
<dbReference type="InterPro" id="IPR019775">
    <property type="entry name" value="WD40_repeat_CS"/>
</dbReference>
<dbReference type="InterPro" id="IPR036322">
    <property type="entry name" value="WD40_repeat_dom_sf"/>
</dbReference>
<dbReference type="InterPro" id="IPR001680">
    <property type="entry name" value="WD40_rpt"/>
</dbReference>
<dbReference type="PROSITE" id="PS50082">
    <property type="entry name" value="WD_REPEATS_2"/>
    <property type="match status" value="1"/>
</dbReference>
<dbReference type="Gene3D" id="2.130.10.10">
    <property type="entry name" value="YVTN repeat-like/Quinoprotein amine dehydrogenase"/>
    <property type="match status" value="1"/>
</dbReference>
<evidence type="ECO:0000256" key="5">
    <source>
        <dbReference type="ARBA" id="ARBA00022763"/>
    </source>
</evidence>
<dbReference type="SUPFAM" id="SSF50978">
    <property type="entry name" value="WD40 repeat-like"/>
    <property type="match status" value="1"/>
</dbReference>
<dbReference type="EMBL" id="LLZZ01000112">
    <property type="protein sequence ID" value="KTB05683.1"/>
    <property type="molecule type" value="Genomic_DNA"/>
</dbReference>
<dbReference type="PANTHER" id="PTHR14773">
    <property type="entry name" value="WD REPEAT-CONTAINING PROTEIN 76"/>
    <property type="match status" value="1"/>
</dbReference>
<feature type="region of interest" description="Disordered" evidence="9">
    <location>
        <begin position="52"/>
        <end position="80"/>
    </location>
</feature>
<dbReference type="PANTHER" id="PTHR14773:SF0">
    <property type="entry name" value="WD REPEAT-CONTAINING PROTEIN 76"/>
    <property type="match status" value="1"/>
</dbReference>
<dbReference type="InterPro" id="IPR050853">
    <property type="entry name" value="WD_repeat_DNA-damage-binding"/>
</dbReference>
<evidence type="ECO:0000313" key="10">
    <source>
        <dbReference type="EMBL" id="KTB05683.1"/>
    </source>
</evidence>
<sequence>MVAELTEFQKKRLENIKRNNDLLKKLQLQGTANKIKREAGVDTVSRHEERLKKKKKIVNAKKQSEKEASPKTAMPTRRSRRLMGQQVKNEEGIPNVSDTQLLKMNRNKELEDLKDIKETAVIGDVKLSDLIKTEEGSNEDELLAKFKQFANKNFSSGDFFDIIKKRQKETENDSDLTKMQEDFDLHMYDVFQPNEIKITNERITSMFFHPSTDKKLIVGGDTSGTVGLWNVRDEPLAENGEDDLVEPDITKVKFFTKNVGKIECFPTDTSTLLITSYDGSIRTLGLNDLKSADIMTLRNSYEEPLGISDCQFSYDNSQVLFLTTLGGEFTQLDLRAKPTETKFWRLSDKKIGSMAINPQRPYEIATGSLDRTLRIWDVRKTVETPEWSQYEDYHSHEIVSTFDSRLSVSAVSYSPTDGTLVCNGYDDTIRLFDVNGELPEDLDEKNKTVLKHNCQSGRWTSILKARFKPDQNVFAIANMGRAIDIYNSSGQQLAHLTTATVPAVLGWHPLKNWIAGGNSSGKVFLFTDELNTST</sequence>
<dbReference type="Pfam" id="PF00400">
    <property type="entry name" value="WD40"/>
    <property type="match status" value="2"/>
</dbReference>
<evidence type="ECO:0000256" key="1">
    <source>
        <dbReference type="ARBA" id="ARBA00005434"/>
    </source>
</evidence>
<comment type="similarity">
    <text evidence="1 8">Belongs to the WD repeat DDB2/WDR76 family.</text>
</comment>
<feature type="repeat" description="WD" evidence="7">
    <location>
        <begin position="364"/>
        <end position="379"/>
    </location>
</feature>
<dbReference type="GO" id="GO:0000785">
    <property type="term" value="C:chromatin"/>
    <property type="evidence" value="ECO:0007669"/>
    <property type="project" value="EnsemblFungi"/>
</dbReference>
<proteinExistence type="inferred from homology"/>
<accession>A0A0W0CPT2</accession>
<dbReference type="VEuPathDB" id="FungiDB:GW608_L03267"/>
<comment type="caution">
    <text evidence="10">The sequence shown here is derived from an EMBL/GenBank/DDBJ whole genome shotgun (WGS) entry which is preliminary data.</text>
</comment>
<dbReference type="GO" id="GO:0006974">
    <property type="term" value="P:DNA damage response"/>
    <property type="evidence" value="ECO:0007669"/>
    <property type="project" value="UniProtKB-KW"/>
</dbReference>
<dbReference type="VEuPathDB" id="FungiDB:CAGL0I03542g"/>
<dbReference type="SMART" id="SM00320">
    <property type="entry name" value="WD40"/>
    <property type="match status" value="3"/>
</dbReference>
<comment type="function">
    <text evidence="8">DNA-binding protein that binds to both single- and double-stranded DNA. Binds preferentially to UV-damaged DNA. May be involved in DNA-metabolic processes.</text>
</comment>
<dbReference type="VEuPathDB" id="FungiDB:GVI51_I03267"/>
<dbReference type="VEuPathDB" id="FungiDB:B1J91_I03542g"/>
<dbReference type="GO" id="GO:0005737">
    <property type="term" value="C:cytoplasm"/>
    <property type="evidence" value="ECO:0007669"/>
    <property type="project" value="EnsemblFungi"/>
</dbReference>
<dbReference type="AlphaFoldDB" id="A0A0W0CPT2"/>